<sequence length="470" mass="51929">MDNWIKKQALINPNRLAVDDGTTRYTFAEMAPIVADLAGKVDSLTNNQRVAIETDNSLNGYLMALAVLASGRTILWLNRRLAPEEIERQLTDAAVDLLLVADEMADFKFSVMTYRFSQVQSLPIEKPKMIAQFADDAVASIMYTSGTTGAPKGVLQTFNNHFSSAVSSALNLGLSSHDEWLCTVPIFHISGFSIMMRGLIYGMAVRLVDHFDAATINQILVKEPISMISVVPYMLKRLLTEQENTGTPYTANFRGMLLGGGPIDRQALERCQRLDLSVVQSYGMTETCSQIIALNYADAADELGSVGKPLFLTQLKLDSDGEVLLKTPALTPGYLNRPEALANKKVNGWYQTGDIGHLDADGFLFIDGRKDDMIISGGENVFPNEIENAYADFPGLEAIAVVKKADPKWDQVPVAFYVAEEDLSEQALVAYGRKHLAHYKVPKAFYRIAKLPMNAGGKVQRYRLINTLER</sequence>
<dbReference type="InterPro" id="IPR010192">
    <property type="entry name" value="MenE"/>
</dbReference>
<evidence type="ECO:0000256" key="3">
    <source>
        <dbReference type="ARBA" id="ARBA00022741"/>
    </source>
</evidence>
<feature type="domain" description="AMP-dependent synthetase/ligase" evidence="6">
    <location>
        <begin position="7"/>
        <end position="335"/>
    </location>
</feature>
<dbReference type="HAMAP" id="MF_00731">
    <property type="entry name" value="MenE"/>
    <property type="match status" value="1"/>
</dbReference>
<comment type="similarity">
    <text evidence="5">Belongs to the ATP-dependent AMP-binding enzyme family. MenE subfamily.</text>
</comment>
<feature type="domain" description="AMP-binding enzyme C-terminal" evidence="7">
    <location>
        <begin position="385"/>
        <end position="458"/>
    </location>
</feature>
<dbReference type="AlphaFoldDB" id="A0A7X2XX62"/>
<organism evidence="8 9">
    <name type="scientific">Secundilactobacillus folii</name>
    <dbReference type="NCBI Taxonomy" id="2678357"/>
    <lineage>
        <taxon>Bacteria</taxon>
        <taxon>Bacillati</taxon>
        <taxon>Bacillota</taxon>
        <taxon>Bacilli</taxon>
        <taxon>Lactobacillales</taxon>
        <taxon>Lactobacillaceae</taxon>
        <taxon>Secundilactobacillus</taxon>
    </lineage>
</organism>
<dbReference type="Gene3D" id="3.40.50.12780">
    <property type="entry name" value="N-terminal domain of ligase-like"/>
    <property type="match status" value="1"/>
</dbReference>
<dbReference type="Gene3D" id="3.30.300.30">
    <property type="match status" value="1"/>
</dbReference>
<accession>A0A7X2XX62</accession>
<proteinExistence type="inferred from homology"/>
<dbReference type="RefSeq" id="WP_155432018.1">
    <property type="nucleotide sequence ID" value="NZ_WNJO01000010.1"/>
</dbReference>
<dbReference type="EMBL" id="WNJO01000010">
    <property type="protein sequence ID" value="MTV82750.1"/>
    <property type="molecule type" value="Genomic_DNA"/>
</dbReference>
<evidence type="ECO:0000256" key="4">
    <source>
        <dbReference type="ARBA" id="ARBA00022840"/>
    </source>
</evidence>
<comment type="catalytic activity">
    <reaction evidence="5">
        <text>2-succinylbenzoate + ATP + CoA = 2-succinylbenzoyl-CoA + AMP + diphosphate</text>
        <dbReference type="Rhea" id="RHEA:17009"/>
        <dbReference type="ChEBI" id="CHEBI:18325"/>
        <dbReference type="ChEBI" id="CHEBI:30616"/>
        <dbReference type="ChEBI" id="CHEBI:33019"/>
        <dbReference type="ChEBI" id="CHEBI:57287"/>
        <dbReference type="ChEBI" id="CHEBI:57364"/>
        <dbReference type="ChEBI" id="CHEBI:456215"/>
        <dbReference type="EC" id="6.2.1.26"/>
    </reaction>
</comment>
<dbReference type="InterPro" id="IPR050237">
    <property type="entry name" value="ATP-dep_AMP-bd_enzyme"/>
</dbReference>
<dbReference type="InterPro" id="IPR020845">
    <property type="entry name" value="AMP-binding_CS"/>
</dbReference>
<evidence type="ECO:0000259" key="7">
    <source>
        <dbReference type="Pfam" id="PF13193"/>
    </source>
</evidence>
<evidence type="ECO:0000256" key="2">
    <source>
        <dbReference type="ARBA" id="ARBA00022598"/>
    </source>
</evidence>
<dbReference type="InterPro" id="IPR000873">
    <property type="entry name" value="AMP-dep_synth/lig_dom"/>
</dbReference>
<dbReference type="InterPro" id="IPR025110">
    <property type="entry name" value="AMP-bd_C"/>
</dbReference>
<protein>
    <recommendedName>
        <fullName evidence="5">2-succinylbenzoate--CoA ligase</fullName>
        <ecNumber evidence="5">6.2.1.26</ecNumber>
    </recommendedName>
    <alternativeName>
        <fullName evidence="5">o-succinylbenzoyl-CoA synthetase</fullName>
        <shortName evidence="5">OSB-CoA synthetase</shortName>
    </alternativeName>
</protein>
<dbReference type="PANTHER" id="PTHR43767">
    <property type="entry name" value="LONG-CHAIN-FATTY-ACID--COA LIGASE"/>
    <property type="match status" value="1"/>
</dbReference>
<dbReference type="SUPFAM" id="SSF56801">
    <property type="entry name" value="Acetyl-CoA synthetase-like"/>
    <property type="match status" value="1"/>
</dbReference>
<dbReference type="Proteomes" id="UP000466388">
    <property type="component" value="Unassembled WGS sequence"/>
</dbReference>
<dbReference type="NCBIfam" id="NF002966">
    <property type="entry name" value="PRK03640.1"/>
    <property type="match status" value="1"/>
</dbReference>
<keyword evidence="9" id="KW-1185">Reference proteome</keyword>
<dbReference type="NCBIfam" id="TIGR01923">
    <property type="entry name" value="menE"/>
    <property type="match status" value="1"/>
</dbReference>
<comment type="function">
    <text evidence="5">Converts 2-succinylbenzoate (OSB) to 2-succinylbenzoyl-CoA (OSB-CoA).</text>
</comment>
<comment type="caution">
    <text evidence="8">The sequence shown here is derived from an EMBL/GenBank/DDBJ whole genome shotgun (WGS) entry which is preliminary data.</text>
</comment>
<dbReference type="InterPro" id="IPR042099">
    <property type="entry name" value="ANL_N_sf"/>
</dbReference>
<dbReference type="PANTHER" id="PTHR43767:SF1">
    <property type="entry name" value="NONRIBOSOMAL PEPTIDE SYNTHASE PES1 (EUROFUNG)-RELATED"/>
    <property type="match status" value="1"/>
</dbReference>
<evidence type="ECO:0000313" key="9">
    <source>
        <dbReference type="Proteomes" id="UP000466388"/>
    </source>
</evidence>
<keyword evidence="2 5" id="KW-0436">Ligase</keyword>
<dbReference type="PROSITE" id="PS00455">
    <property type="entry name" value="AMP_BINDING"/>
    <property type="match status" value="1"/>
</dbReference>
<keyword evidence="1 5" id="KW-0474">Menaquinone biosynthesis</keyword>
<evidence type="ECO:0000256" key="1">
    <source>
        <dbReference type="ARBA" id="ARBA00022428"/>
    </source>
</evidence>
<keyword evidence="4 5" id="KW-0067">ATP-binding</keyword>
<dbReference type="EC" id="6.2.1.26" evidence="5"/>
<evidence type="ECO:0000256" key="5">
    <source>
        <dbReference type="HAMAP-Rule" id="MF_00731"/>
    </source>
</evidence>
<dbReference type="UniPathway" id="UPA01057">
    <property type="reaction ID" value="UER00166"/>
</dbReference>
<evidence type="ECO:0000313" key="8">
    <source>
        <dbReference type="EMBL" id="MTV82750.1"/>
    </source>
</evidence>
<evidence type="ECO:0000259" key="6">
    <source>
        <dbReference type="Pfam" id="PF00501"/>
    </source>
</evidence>
<dbReference type="Pfam" id="PF13193">
    <property type="entry name" value="AMP-binding_C"/>
    <property type="match status" value="1"/>
</dbReference>
<gene>
    <name evidence="5 8" type="primary">menE</name>
    <name evidence="8" type="ORF">GM612_08845</name>
</gene>
<dbReference type="GO" id="GO:0009234">
    <property type="term" value="P:menaquinone biosynthetic process"/>
    <property type="evidence" value="ECO:0007669"/>
    <property type="project" value="UniProtKB-UniRule"/>
</dbReference>
<keyword evidence="3 5" id="KW-0547">Nucleotide-binding</keyword>
<dbReference type="GO" id="GO:0005524">
    <property type="term" value="F:ATP binding"/>
    <property type="evidence" value="ECO:0007669"/>
    <property type="project" value="UniProtKB-KW"/>
</dbReference>
<reference evidence="8 9" key="1">
    <citation type="submission" date="2019-11" db="EMBL/GenBank/DDBJ databases">
        <title>Lactobacillus sp. nov. CRM56-3, isolated from fermented tea leaves.</title>
        <authorList>
            <person name="Phuengjayaem S."/>
            <person name="Tanasupawat S."/>
        </authorList>
    </citation>
    <scope>NUCLEOTIDE SEQUENCE [LARGE SCALE GENOMIC DNA]</scope>
    <source>
        <strain evidence="8 9">CRM56-3</strain>
    </source>
</reference>
<dbReference type="GO" id="GO:0008756">
    <property type="term" value="F:o-succinylbenzoate-CoA ligase activity"/>
    <property type="evidence" value="ECO:0007669"/>
    <property type="project" value="UniProtKB-UniRule"/>
</dbReference>
<dbReference type="Pfam" id="PF00501">
    <property type="entry name" value="AMP-binding"/>
    <property type="match status" value="1"/>
</dbReference>
<name>A0A7X2XX62_9LACO</name>
<dbReference type="UniPathway" id="UPA00079"/>
<comment type="pathway">
    <text evidence="5">Quinol/quinone metabolism; menaquinone biosynthesis.</text>
</comment>
<dbReference type="InterPro" id="IPR045851">
    <property type="entry name" value="AMP-bd_C_sf"/>
</dbReference>
<comment type="pathway">
    <text evidence="5">Quinol/quinone metabolism; 1,4-dihydroxy-2-naphthoate biosynthesis; 1,4-dihydroxy-2-naphthoate from chorismate: step 5/7.</text>
</comment>